<reference evidence="1 2" key="1">
    <citation type="journal article" date="2023" name="Commun. Biol.">
        <title>Reorganization of the ancestral sex-determining regions during the evolution of trioecy in Pleodorina starrii.</title>
        <authorList>
            <person name="Takahashi K."/>
            <person name="Suzuki S."/>
            <person name="Kawai-Toyooka H."/>
            <person name="Yamamoto K."/>
            <person name="Hamaji T."/>
            <person name="Ootsuki R."/>
            <person name="Yamaguchi H."/>
            <person name="Kawachi M."/>
            <person name="Higashiyama T."/>
            <person name="Nozaki H."/>
        </authorList>
    </citation>
    <scope>NUCLEOTIDE SEQUENCE [LARGE SCALE GENOMIC DNA]</scope>
    <source>
        <strain evidence="1 2">NIES-4479</strain>
    </source>
</reference>
<keyword evidence="2" id="KW-1185">Reference proteome</keyword>
<dbReference type="AlphaFoldDB" id="A0A9W6BFC9"/>
<evidence type="ECO:0000313" key="1">
    <source>
        <dbReference type="EMBL" id="GLC50723.1"/>
    </source>
</evidence>
<name>A0A9W6BFC9_9CHLO</name>
<dbReference type="EMBL" id="BRXU01000003">
    <property type="protein sequence ID" value="GLC50723.1"/>
    <property type="molecule type" value="Genomic_DNA"/>
</dbReference>
<comment type="caution">
    <text evidence="1">The sequence shown here is derived from an EMBL/GenBank/DDBJ whole genome shotgun (WGS) entry which is preliminary data.</text>
</comment>
<dbReference type="Proteomes" id="UP001165080">
    <property type="component" value="Unassembled WGS sequence"/>
</dbReference>
<proteinExistence type="predicted"/>
<evidence type="ECO:0000313" key="2">
    <source>
        <dbReference type="Proteomes" id="UP001165080"/>
    </source>
</evidence>
<sequence length="483" mass="52284">MAYNTTGLCVLCNIQVTEDDHRREIDCPSKSCPGRIYHEDCISTYLRRTKYSKDRCTGFPCPAVLSTGKQCPGYVCKMHTFFPSNQKKKQARLEAAIAAAAAPKPRLKSVKPKAGAQAAMAAMKRAVPEGCAIADRRPGALMSSDVQEPRFIPGYDPEDPSADLRARGAKNKAQTVVGNVQRSLSDVSGVWPDGSFDSGGSERAPHATVWDAFTTAPGIGGDLNYFDLERHNHQYSGQRSGGQFSAFLQERLNGAPKAFLEQADAKSLREWGFTTPKRGAEVSRSAHANDSANQDALLALSASPETEAHNEWGAMGGVDGGTQSDTTRAVVAADQDDDPVIEYDALYGADDGSHLVLDTVTNAFFRPVDLYGEPPELVEFPGEDGSVYTYVAVRKSMVEARVQRQQAWFDAQEQLQLQQAQQPQQALEMHVQQATAEAEMYRAAEGCGTSSPSGNIAGVLPVPCEEPEEAAQDVESLMRLLGM</sequence>
<protein>
    <submittedName>
        <fullName evidence="1">Uncharacterized protein</fullName>
    </submittedName>
</protein>
<accession>A0A9W6BFC9</accession>
<organism evidence="1 2">
    <name type="scientific">Pleodorina starrii</name>
    <dbReference type="NCBI Taxonomy" id="330485"/>
    <lineage>
        <taxon>Eukaryota</taxon>
        <taxon>Viridiplantae</taxon>
        <taxon>Chlorophyta</taxon>
        <taxon>core chlorophytes</taxon>
        <taxon>Chlorophyceae</taxon>
        <taxon>CS clade</taxon>
        <taxon>Chlamydomonadales</taxon>
        <taxon>Volvocaceae</taxon>
        <taxon>Pleodorina</taxon>
    </lineage>
</organism>
<gene>
    <name evidence="1" type="primary">PLESTBF000218</name>
    <name evidence="1" type="ORF">PLESTB_000412300</name>
</gene>